<protein>
    <submittedName>
        <fullName evidence="1">Uncharacterized protein</fullName>
    </submittedName>
</protein>
<evidence type="ECO:0000313" key="1">
    <source>
        <dbReference type="EMBL" id="SIT39087.1"/>
    </source>
</evidence>
<gene>
    <name evidence="1" type="ORF">BN2476_210035</name>
</gene>
<evidence type="ECO:0000313" key="2">
    <source>
        <dbReference type="Proteomes" id="UP000195569"/>
    </source>
</evidence>
<accession>A0A1N7RVG9</accession>
<comment type="caution">
    <text evidence="1">The sequence shown here is derived from an EMBL/GenBank/DDBJ whole genome shotgun (WGS) entry which is preliminary data.</text>
</comment>
<proteinExistence type="predicted"/>
<sequence length="57" mass="6473">MGIGSNGSRRATQGLKRLVLRQPKRFGPRMLELNRHDATRLWHITTDLASKHGLLLP</sequence>
<dbReference type="Proteomes" id="UP000195569">
    <property type="component" value="Unassembled WGS sequence"/>
</dbReference>
<keyword evidence="2" id="KW-1185">Reference proteome</keyword>
<reference evidence="1" key="1">
    <citation type="submission" date="2016-12" db="EMBL/GenBank/DDBJ databases">
        <authorList>
            <person name="Moulin L."/>
        </authorList>
    </citation>
    <scope>NUCLEOTIDE SEQUENCE [LARGE SCALE GENOMIC DNA]</scope>
    <source>
        <strain evidence="1">STM 7183</strain>
    </source>
</reference>
<dbReference type="EMBL" id="CYGY02000021">
    <property type="protein sequence ID" value="SIT39087.1"/>
    <property type="molecule type" value="Genomic_DNA"/>
</dbReference>
<dbReference type="AlphaFoldDB" id="A0A1N7RVG9"/>
<organism evidence="1 2">
    <name type="scientific">Paraburkholderia piptadeniae</name>
    <dbReference type="NCBI Taxonomy" id="1701573"/>
    <lineage>
        <taxon>Bacteria</taxon>
        <taxon>Pseudomonadati</taxon>
        <taxon>Pseudomonadota</taxon>
        <taxon>Betaproteobacteria</taxon>
        <taxon>Burkholderiales</taxon>
        <taxon>Burkholderiaceae</taxon>
        <taxon>Paraburkholderia</taxon>
    </lineage>
</organism>
<name>A0A1N7RVG9_9BURK</name>